<reference evidence="2" key="1">
    <citation type="submission" date="2020-06" db="EMBL/GenBank/DDBJ databases">
        <title>WGS assembly of Ceratodon purpureus strain R40.</title>
        <authorList>
            <person name="Carey S.B."/>
            <person name="Jenkins J."/>
            <person name="Shu S."/>
            <person name="Lovell J.T."/>
            <person name="Sreedasyam A."/>
            <person name="Maumus F."/>
            <person name="Tiley G.P."/>
            <person name="Fernandez-Pozo N."/>
            <person name="Barry K."/>
            <person name="Chen C."/>
            <person name="Wang M."/>
            <person name="Lipzen A."/>
            <person name="Daum C."/>
            <person name="Saski C.A."/>
            <person name="Payton A.C."/>
            <person name="Mcbreen J.C."/>
            <person name="Conrad R.E."/>
            <person name="Kollar L.M."/>
            <person name="Olsson S."/>
            <person name="Huttunen S."/>
            <person name="Landis J.B."/>
            <person name="Wickett N.J."/>
            <person name="Johnson M.G."/>
            <person name="Rensing S.A."/>
            <person name="Grimwood J."/>
            <person name="Schmutz J."/>
            <person name="Mcdaniel S.F."/>
        </authorList>
    </citation>
    <scope>NUCLEOTIDE SEQUENCE</scope>
    <source>
        <strain evidence="2">R40</strain>
    </source>
</reference>
<keyword evidence="1" id="KW-1133">Transmembrane helix</keyword>
<evidence type="ECO:0000313" key="3">
    <source>
        <dbReference type="Proteomes" id="UP000822688"/>
    </source>
</evidence>
<proteinExistence type="predicted"/>
<protein>
    <submittedName>
        <fullName evidence="2">Uncharacterized protein</fullName>
    </submittedName>
</protein>
<evidence type="ECO:0000256" key="1">
    <source>
        <dbReference type="SAM" id="Phobius"/>
    </source>
</evidence>
<dbReference type="AlphaFoldDB" id="A0A8T0H5U6"/>
<evidence type="ECO:0000313" key="2">
    <source>
        <dbReference type="EMBL" id="KAG0565754.1"/>
    </source>
</evidence>
<sequence length="111" mass="13060">MIRRLLMRDFSRPPSLCQRRWNFCYVLLPMSAHRRWTQSRELSQFSALAAHQLSHFRYAWEEKKTIRLKTWLENQNHAQELLLLVVMLGTCMFIGDGLLTPAILGEKLASS</sequence>
<dbReference type="Proteomes" id="UP000822688">
    <property type="component" value="Chromosome 7"/>
</dbReference>
<dbReference type="EMBL" id="CM026428">
    <property type="protein sequence ID" value="KAG0565754.1"/>
    <property type="molecule type" value="Genomic_DNA"/>
</dbReference>
<feature type="transmembrane region" description="Helical" evidence="1">
    <location>
        <begin position="81"/>
        <end position="104"/>
    </location>
</feature>
<keyword evidence="1" id="KW-0812">Transmembrane</keyword>
<comment type="caution">
    <text evidence="2">The sequence shown here is derived from an EMBL/GenBank/DDBJ whole genome shotgun (WGS) entry which is preliminary data.</text>
</comment>
<gene>
    <name evidence="2" type="ORF">KC19_7G012300</name>
</gene>
<name>A0A8T0H5U6_CERPU</name>
<accession>A0A8T0H5U6</accession>
<keyword evidence="1" id="KW-0472">Membrane</keyword>
<keyword evidence="3" id="KW-1185">Reference proteome</keyword>
<organism evidence="2 3">
    <name type="scientific">Ceratodon purpureus</name>
    <name type="common">Fire moss</name>
    <name type="synonym">Dicranum purpureum</name>
    <dbReference type="NCBI Taxonomy" id="3225"/>
    <lineage>
        <taxon>Eukaryota</taxon>
        <taxon>Viridiplantae</taxon>
        <taxon>Streptophyta</taxon>
        <taxon>Embryophyta</taxon>
        <taxon>Bryophyta</taxon>
        <taxon>Bryophytina</taxon>
        <taxon>Bryopsida</taxon>
        <taxon>Dicranidae</taxon>
        <taxon>Pseudoditrichales</taxon>
        <taxon>Ditrichaceae</taxon>
        <taxon>Ceratodon</taxon>
    </lineage>
</organism>